<comment type="catalytic activity">
    <reaction evidence="4 5">
        <text>an acyl phosphate + H2O = a carboxylate + phosphate + H(+)</text>
        <dbReference type="Rhea" id="RHEA:14965"/>
        <dbReference type="ChEBI" id="CHEBI:15377"/>
        <dbReference type="ChEBI" id="CHEBI:15378"/>
        <dbReference type="ChEBI" id="CHEBI:29067"/>
        <dbReference type="ChEBI" id="CHEBI:43474"/>
        <dbReference type="ChEBI" id="CHEBI:59918"/>
        <dbReference type="EC" id="3.6.1.7"/>
    </reaction>
</comment>
<feature type="active site" evidence="5">
    <location>
        <position position="4"/>
    </location>
</feature>
<evidence type="ECO:0000256" key="1">
    <source>
        <dbReference type="ARBA" id="ARBA00005614"/>
    </source>
</evidence>
<accession>A0ABS0ATK1</accession>
<evidence type="ECO:0000256" key="4">
    <source>
        <dbReference type="ARBA" id="ARBA00047645"/>
    </source>
</evidence>
<feature type="domain" description="Acylphosphatase-like" evidence="7">
    <location>
        <begin position="1"/>
        <end position="75"/>
    </location>
</feature>
<dbReference type="SUPFAM" id="SSF54975">
    <property type="entry name" value="Acylphosphatase/BLUF domain-like"/>
    <property type="match status" value="1"/>
</dbReference>
<name>A0ABS0ATK1_9GAMM</name>
<dbReference type="InterPro" id="IPR001792">
    <property type="entry name" value="Acylphosphatase-like_dom"/>
</dbReference>
<evidence type="ECO:0000256" key="5">
    <source>
        <dbReference type="PROSITE-ProRule" id="PRU00520"/>
    </source>
</evidence>
<evidence type="ECO:0000256" key="6">
    <source>
        <dbReference type="RuleBase" id="RU004168"/>
    </source>
</evidence>
<dbReference type="PANTHER" id="PTHR47268:SF4">
    <property type="entry name" value="ACYLPHOSPHATASE"/>
    <property type="match status" value="1"/>
</dbReference>
<evidence type="ECO:0000256" key="2">
    <source>
        <dbReference type="ARBA" id="ARBA00012150"/>
    </source>
</evidence>
<dbReference type="InterPro" id="IPR036046">
    <property type="entry name" value="Acylphosphatase-like_dom_sf"/>
</dbReference>
<comment type="caution">
    <text evidence="8">The sequence shown here is derived from an EMBL/GenBank/DDBJ whole genome shotgun (WGS) entry which is preliminary data.</text>
</comment>
<dbReference type="EC" id="3.6.1.7" evidence="2 5"/>
<dbReference type="PANTHER" id="PTHR47268">
    <property type="entry name" value="ACYLPHOSPHATASE"/>
    <property type="match status" value="1"/>
</dbReference>
<dbReference type="InterPro" id="IPR020456">
    <property type="entry name" value="Acylphosphatase"/>
</dbReference>
<dbReference type="PROSITE" id="PS51160">
    <property type="entry name" value="ACYLPHOSPHATASE_3"/>
    <property type="match status" value="1"/>
</dbReference>
<protein>
    <recommendedName>
        <fullName evidence="3 5">acylphosphatase</fullName>
        <ecNumber evidence="2 5">3.6.1.7</ecNumber>
    </recommendedName>
</protein>
<dbReference type="Proteomes" id="UP000662703">
    <property type="component" value="Unassembled WGS sequence"/>
</dbReference>
<comment type="similarity">
    <text evidence="1 6">Belongs to the acylphosphatase family.</text>
</comment>
<evidence type="ECO:0000313" key="9">
    <source>
        <dbReference type="Proteomes" id="UP000662703"/>
    </source>
</evidence>
<evidence type="ECO:0000256" key="3">
    <source>
        <dbReference type="ARBA" id="ARBA00015991"/>
    </source>
</evidence>
<dbReference type="PROSITE" id="PS00151">
    <property type="entry name" value="ACYLPHOSPHATASE_2"/>
    <property type="match status" value="1"/>
</dbReference>
<sequence>MYYRASTQQRARHLGVAGWVRNLPDGRVEAWLEGGDDAVETLIVWMREGPEGADVTGLCVSEAELRRYTDFEIGV</sequence>
<evidence type="ECO:0000313" key="8">
    <source>
        <dbReference type="EMBL" id="MBF5057464.1"/>
    </source>
</evidence>
<reference evidence="8 9" key="1">
    <citation type="submission" date="2012-09" db="EMBL/GenBank/DDBJ databases">
        <title>Genome Sequence of alkane-degrading Bacterium Alcanivorax sp. 521-1.</title>
        <authorList>
            <person name="Lai Q."/>
            <person name="Shao Z."/>
        </authorList>
    </citation>
    <scope>NUCLEOTIDE SEQUENCE [LARGE SCALE GENOMIC DNA]</scope>
    <source>
        <strain evidence="8 9">521-1</strain>
    </source>
</reference>
<evidence type="ECO:0000259" key="7">
    <source>
        <dbReference type="PROSITE" id="PS51160"/>
    </source>
</evidence>
<proteinExistence type="inferred from homology"/>
<dbReference type="Pfam" id="PF00708">
    <property type="entry name" value="Acylphosphatase"/>
    <property type="match status" value="1"/>
</dbReference>
<dbReference type="Gene3D" id="3.30.70.100">
    <property type="match status" value="1"/>
</dbReference>
<feature type="active site" evidence="5">
    <location>
        <position position="22"/>
    </location>
</feature>
<keyword evidence="5" id="KW-0378">Hydrolase</keyword>
<dbReference type="EMBL" id="ARXX01000046">
    <property type="protein sequence ID" value="MBF5057464.1"/>
    <property type="molecule type" value="Genomic_DNA"/>
</dbReference>
<gene>
    <name evidence="8" type="ORF">Y5W_02758</name>
</gene>
<dbReference type="InterPro" id="IPR017968">
    <property type="entry name" value="Acylphosphatase_CS"/>
</dbReference>
<organism evidence="8 9">
    <name type="scientific">Alloalcanivorax profundimaris</name>
    <dbReference type="NCBI Taxonomy" id="2735259"/>
    <lineage>
        <taxon>Bacteria</taxon>
        <taxon>Pseudomonadati</taxon>
        <taxon>Pseudomonadota</taxon>
        <taxon>Gammaproteobacteria</taxon>
        <taxon>Oceanospirillales</taxon>
        <taxon>Alcanivoracaceae</taxon>
        <taxon>Alloalcanivorax</taxon>
    </lineage>
</organism>
<keyword evidence="9" id="KW-1185">Reference proteome</keyword>